<dbReference type="PROSITE" id="PS51387">
    <property type="entry name" value="FAD_PCMH"/>
    <property type="match status" value="1"/>
</dbReference>
<protein>
    <recommendedName>
        <fullName evidence="5">FAD-binding PCMH-type domain-containing protein</fullName>
    </recommendedName>
</protein>
<dbReference type="PANTHER" id="PTHR42973:SF53">
    <property type="entry name" value="FAD-BINDING PCMH-TYPE DOMAIN-CONTAINING PROTEIN-RELATED"/>
    <property type="match status" value="1"/>
</dbReference>
<evidence type="ECO:0000313" key="7">
    <source>
        <dbReference type="Proteomes" id="UP001583177"/>
    </source>
</evidence>
<dbReference type="InterPro" id="IPR050416">
    <property type="entry name" value="FAD-linked_Oxidoreductase"/>
</dbReference>
<dbReference type="InterPro" id="IPR016166">
    <property type="entry name" value="FAD-bd_PCMH"/>
</dbReference>
<dbReference type="Gene3D" id="3.30.465.10">
    <property type="match status" value="1"/>
</dbReference>
<dbReference type="PANTHER" id="PTHR42973">
    <property type="entry name" value="BINDING OXIDOREDUCTASE, PUTATIVE (AFU_ORTHOLOGUE AFUA_1G17690)-RELATED"/>
    <property type="match status" value="1"/>
</dbReference>
<proteinExistence type="inferred from homology"/>
<dbReference type="EMBL" id="JAWRVE010000113">
    <property type="protein sequence ID" value="KAL1857466.1"/>
    <property type="molecule type" value="Genomic_DNA"/>
</dbReference>
<feature type="domain" description="FAD-binding PCMH-type" evidence="5">
    <location>
        <begin position="65"/>
        <end position="237"/>
    </location>
</feature>
<dbReference type="PROSITE" id="PS00862">
    <property type="entry name" value="OX2_COVAL_FAD"/>
    <property type="match status" value="1"/>
</dbReference>
<evidence type="ECO:0000256" key="4">
    <source>
        <dbReference type="ARBA" id="ARBA00023002"/>
    </source>
</evidence>
<keyword evidence="4" id="KW-0560">Oxidoreductase</keyword>
<dbReference type="Proteomes" id="UP001583177">
    <property type="component" value="Unassembled WGS sequence"/>
</dbReference>
<evidence type="ECO:0000256" key="2">
    <source>
        <dbReference type="ARBA" id="ARBA00022630"/>
    </source>
</evidence>
<dbReference type="InterPro" id="IPR006093">
    <property type="entry name" value="Oxy_OxRdtase_FAD_BS"/>
</dbReference>
<sequence>MKSDAAISLAAAAAFVDLTTPSDYPIDISPAITCCKALTDQGLAVLYPGSPAYEERTESYWSVAAQLTPWCIVQPSSAQEVSAALLALLDGPGCSIAVRSGGHMAFAGANNIVEGATIDLGNMNSTTYHPENSTASILPGSRWSQVYQTLDALGVTVPGGRAGTVGVAGLILGGGNSFYSAKTGMVCDSVVGYEMVTSTGEIIYVENSTHPDLFKALKGGSSNFGIVTRFDMTAFDAPKIWGGAVVYNKTAGPELISSLVDFGDNIENDQASSSIVFWSHLPLGQDIVVIAAYENTDGVVAGPSFEKYLAIPGNISSTMRVTNVSDLTGELGQTTGFIDIWFTLTFKNDARVIEHAVSTHDQVVEDILAQSPEGDFKTQCMFQPLPTVFAEHGTARGGNVLGLDRLTDNAVLWLATLAVKGADQEEFGRARMTEWVKSVSDFAASVGSLVEWQYLNYADYSQDPLGSYGQENVELIRAAAEKYDPSGAFQSRVPGGFKISNSL</sequence>
<evidence type="ECO:0000256" key="3">
    <source>
        <dbReference type="ARBA" id="ARBA00022827"/>
    </source>
</evidence>
<gene>
    <name evidence="6" type="ORF">Daus18300_010331</name>
</gene>
<organism evidence="6 7">
    <name type="scientific">Diaporthe australafricana</name>
    <dbReference type="NCBI Taxonomy" id="127596"/>
    <lineage>
        <taxon>Eukaryota</taxon>
        <taxon>Fungi</taxon>
        <taxon>Dikarya</taxon>
        <taxon>Ascomycota</taxon>
        <taxon>Pezizomycotina</taxon>
        <taxon>Sordariomycetes</taxon>
        <taxon>Sordariomycetidae</taxon>
        <taxon>Diaporthales</taxon>
        <taxon>Diaporthaceae</taxon>
        <taxon>Diaporthe</taxon>
    </lineage>
</organism>
<dbReference type="InterPro" id="IPR016169">
    <property type="entry name" value="FAD-bd_PCMH_sub2"/>
</dbReference>
<dbReference type="Pfam" id="PF01565">
    <property type="entry name" value="FAD_binding_4"/>
    <property type="match status" value="1"/>
</dbReference>
<reference evidence="6 7" key="1">
    <citation type="journal article" date="2024" name="IMA Fungus">
        <title>IMA Genome - F19 : A genome assembly and annotation guide to empower mycologists, including annotated draft genome sequences of Ceratocystis pirilliformis, Diaporthe australafricana, Fusarium ophioides, Paecilomyces lecythidis, and Sporothrix stenoceras.</title>
        <authorList>
            <person name="Aylward J."/>
            <person name="Wilson A.M."/>
            <person name="Visagie C.M."/>
            <person name="Spraker J."/>
            <person name="Barnes I."/>
            <person name="Buitendag C."/>
            <person name="Ceriani C."/>
            <person name="Del Mar Angel L."/>
            <person name="du Plessis D."/>
            <person name="Fuchs T."/>
            <person name="Gasser K."/>
            <person name="Kramer D."/>
            <person name="Li W."/>
            <person name="Munsamy K."/>
            <person name="Piso A."/>
            <person name="Price J.L."/>
            <person name="Sonnekus B."/>
            <person name="Thomas C."/>
            <person name="van der Nest A."/>
            <person name="van Dijk A."/>
            <person name="van Heerden A."/>
            <person name="van Vuuren N."/>
            <person name="Yilmaz N."/>
            <person name="Duong T.A."/>
            <person name="van der Merwe N.A."/>
            <person name="Wingfield M.J."/>
            <person name="Wingfield B.D."/>
        </authorList>
    </citation>
    <scope>NUCLEOTIDE SEQUENCE [LARGE SCALE GENOMIC DNA]</scope>
    <source>
        <strain evidence="6 7">CMW 18300</strain>
    </source>
</reference>
<evidence type="ECO:0000256" key="1">
    <source>
        <dbReference type="ARBA" id="ARBA00005466"/>
    </source>
</evidence>
<keyword evidence="7" id="KW-1185">Reference proteome</keyword>
<name>A0ABR3WAT3_9PEZI</name>
<dbReference type="InterPro" id="IPR006094">
    <property type="entry name" value="Oxid_FAD_bind_N"/>
</dbReference>
<comment type="caution">
    <text evidence="6">The sequence shown here is derived from an EMBL/GenBank/DDBJ whole genome shotgun (WGS) entry which is preliminary data.</text>
</comment>
<evidence type="ECO:0000313" key="6">
    <source>
        <dbReference type="EMBL" id="KAL1857466.1"/>
    </source>
</evidence>
<evidence type="ECO:0000259" key="5">
    <source>
        <dbReference type="PROSITE" id="PS51387"/>
    </source>
</evidence>
<dbReference type="InterPro" id="IPR036318">
    <property type="entry name" value="FAD-bd_PCMH-like_sf"/>
</dbReference>
<dbReference type="SUPFAM" id="SSF56176">
    <property type="entry name" value="FAD-binding/transporter-associated domain-like"/>
    <property type="match status" value="1"/>
</dbReference>
<keyword evidence="3" id="KW-0274">FAD</keyword>
<accession>A0ABR3WAT3</accession>
<keyword evidence="2" id="KW-0285">Flavoprotein</keyword>
<comment type="similarity">
    <text evidence="1">Belongs to the oxygen-dependent FAD-linked oxidoreductase family.</text>
</comment>